<comment type="caution">
    <text evidence="3">The sequence shown here is derived from an EMBL/GenBank/DDBJ whole genome shotgun (WGS) entry which is preliminary data.</text>
</comment>
<protein>
    <recommendedName>
        <fullName evidence="5">Magnesium transporter CorA family protein</fullName>
    </recommendedName>
</protein>
<proteinExistence type="predicted"/>
<evidence type="ECO:0008006" key="5">
    <source>
        <dbReference type="Google" id="ProtNLM"/>
    </source>
</evidence>
<feature type="transmembrane region" description="Helical" evidence="1">
    <location>
        <begin position="307"/>
        <end position="328"/>
    </location>
</feature>
<keyword evidence="1" id="KW-1133">Transmembrane helix</keyword>
<accession>A0A7C4WJN6</accession>
<name>A0A7C4WJN6_9EURY</name>
<evidence type="ECO:0000313" key="3">
    <source>
        <dbReference type="EMBL" id="HGU59022.1"/>
    </source>
</evidence>
<feature type="transmembrane region" description="Helical" evidence="1">
    <location>
        <begin position="240"/>
        <end position="257"/>
    </location>
</feature>
<dbReference type="EMBL" id="DTAK01000012">
    <property type="protein sequence ID" value="HGU59022.1"/>
    <property type="molecule type" value="Genomic_DNA"/>
</dbReference>
<evidence type="ECO:0000313" key="4">
    <source>
        <dbReference type="EMBL" id="HHF47825.1"/>
    </source>
</evidence>
<sequence>MEVKPVFRKYAHCEIIAEAEGVLLGKCDALVFIIVKDKDFDLDLEPLYSVNVEITKLKNGKNFKYGRYAFEEDLKIDATFDEKLFYDYIPSILSYIVTTEILLKEIKARSEHLSERESEIVRELMILSEEAKTLNEEKLEEISMKISELRTSFFTSYLRLKGTFERAFESITHARTLSLYLDGFLKEKVNELLNELNVLRNYESRFEQTLNGVRDALNVVHLRLEMLRSKENLELQKRTSALQAAAAIVEFVAVFYYTMKVWETFLPVEEMPPQISFLLLAFFATAVVVYTDVLAEFIREKKLNKKFLLSSITLLIILILMAVLPLLFSHEFHSL</sequence>
<reference evidence="3" key="1">
    <citation type="journal article" date="2020" name="mSystems">
        <title>Genome- and Community-Level Interaction Insights into Carbon Utilization and Element Cycling Functions of Hydrothermarchaeota in Hydrothermal Sediment.</title>
        <authorList>
            <person name="Zhou Z."/>
            <person name="Liu Y."/>
            <person name="Xu W."/>
            <person name="Pan J."/>
            <person name="Luo Z.H."/>
            <person name="Li M."/>
        </authorList>
    </citation>
    <scope>NUCLEOTIDE SEQUENCE [LARGE SCALE GENOMIC DNA]</scope>
    <source>
        <strain evidence="4">SpSt-10</strain>
        <strain evidence="3">SpSt-62</strain>
        <strain evidence="2">SpSt-97</strain>
    </source>
</reference>
<dbReference type="EMBL" id="DTPI01000032">
    <property type="protein sequence ID" value="HGE66717.1"/>
    <property type="molecule type" value="Genomic_DNA"/>
</dbReference>
<evidence type="ECO:0000313" key="2">
    <source>
        <dbReference type="EMBL" id="HGE66717.1"/>
    </source>
</evidence>
<dbReference type="EMBL" id="DRUC01000015">
    <property type="protein sequence ID" value="HHF47825.1"/>
    <property type="molecule type" value="Genomic_DNA"/>
</dbReference>
<gene>
    <name evidence="4" type="ORF">ENL48_01020</name>
    <name evidence="3" type="ORF">ENT89_02245</name>
    <name evidence="2" type="ORF">ENX77_06355</name>
</gene>
<keyword evidence="1" id="KW-0472">Membrane</keyword>
<feature type="transmembrane region" description="Helical" evidence="1">
    <location>
        <begin position="277"/>
        <end position="295"/>
    </location>
</feature>
<dbReference type="AlphaFoldDB" id="A0A7C4WJN6"/>
<keyword evidence="1" id="KW-0812">Transmembrane</keyword>
<organism evidence="3">
    <name type="scientific">Geoglobus ahangari</name>
    <dbReference type="NCBI Taxonomy" id="113653"/>
    <lineage>
        <taxon>Archaea</taxon>
        <taxon>Methanobacteriati</taxon>
        <taxon>Methanobacteriota</taxon>
        <taxon>Archaeoglobi</taxon>
        <taxon>Archaeoglobales</taxon>
        <taxon>Archaeoglobaceae</taxon>
        <taxon>Geoglobus</taxon>
    </lineage>
</organism>
<evidence type="ECO:0000256" key="1">
    <source>
        <dbReference type="SAM" id="Phobius"/>
    </source>
</evidence>